<keyword evidence="8" id="KW-0812">Transmembrane</keyword>
<dbReference type="GO" id="GO:0016491">
    <property type="term" value="F:oxidoreductase activity"/>
    <property type="evidence" value="ECO:0007669"/>
    <property type="project" value="UniProtKB-KW"/>
</dbReference>
<feature type="domain" description="Plastocyanin-like" evidence="11">
    <location>
        <begin position="100"/>
        <end position="214"/>
    </location>
</feature>
<dbReference type="CDD" id="cd13857">
    <property type="entry name" value="CuRO_1_Diphenol_Ox"/>
    <property type="match status" value="1"/>
</dbReference>
<dbReference type="EMBL" id="KV417523">
    <property type="protein sequence ID" value="KZP25018.1"/>
    <property type="molecule type" value="Genomic_DNA"/>
</dbReference>
<proteinExistence type="inferred from homology"/>
<keyword evidence="2" id="KW-0479">Metal-binding</keyword>
<evidence type="ECO:0000256" key="7">
    <source>
        <dbReference type="SAM" id="MobiDB-lite"/>
    </source>
</evidence>
<dbReference type="STRING" id="436010.A0A166NHR4"/>
<dbReference type="Pfam" id="PF00394">
    <property type="entry name" value="Cu-oxidase"/>
    <property type="match status" value="1"/>
</dbReference>
<accession>A0A166NHR4</accession>
<evidence type="ECO:0000256" key="3">
    <source>
        <dbReference type="ARBA" id="ARBA00023002"/>
    </source>
</evidence>
<gene>
    <name evidence="12" type="ORF">FIBSPDRAFT_856398</name>
</gene>
<evidence type="ECO:0000313" key="13">
    <source>
        <dbReference type="Proteomes" id="UP000076532"/>
    </source>
</evidence>
<dbReference type="Pfam" id="PF07731">
    <property type="entry name" value="Cu-oxidase_2"/>
    <property type="match status" value="1"/>
</dbReference>
<protein>
    <submittedName>
        <fullName evidence="12">Multicopper oxidase</fullName>
    </submittedName>
</protein>
<keyword evidence="4" id="KW-0186">Copper</keyword>
<dbReference type="InterPro" id="IPR045087">
    <property type="entry name" value="Cu-oxidase_fam"/>
</dbReference>
<dbReference type="InterPro" id="IPR001117">
    <property type="entry name" value="Cu-oxidase_2nd"/>
</dbReference>
<evidence type="ECO:0000313" key="12">
    <source>
        <dbReference type="EMBL" id="KZP25018.1"/>
    </source>
</evidence>
<evidence type="ECO:0000259" key="11">
    <source>
        <dbReference type="Pfam" id="PF07732"/>
    </source>
</evidence>
<name>A0A166NHR4_9AGAM</name>
<reference evidence="12 13" key="1">
    <citation type="journal article" date="2016" name="Mol. Biol. Evol.">
        <title>Comparative Genomics of Early-Diverging Mushroom-Forming Fungi Provides Insights into the Origins of Lignocellulose Decay Capabilities.</title>
        <authorList>
            <person name="Nagy L.G."/>
            <person name="Riley R."/>
            <person name="Tritt A."/>
            <person name="Adam C."/>
            <person name="Daum C."/>
            <person name="Floudas D."/>
            <person name="Sun H."/>
            <person name="Yadav J.S."/>
            <person name="Pangilinan J."/>
            <person name="Larsson K.H."/>
            <person name="Matsuura K."/>
            <person name="Barry K."/>
            <person name="Labutti K."/>
            <person name="Kuo R."/>
            <person name="Ohm R.A."/>
            <person name="Bhattacharya S.S."/>
            <person name="Shirouzu T."/>
            <person name="Yoshinaga Y."/>
            <person name="Martin F.M."/>
            <person name="Grigoriev I.V."/>
            <person name="Hibbett D.S."/>
        </authorList>
    </citation>
    <scope>NUCLEOTIDE SEQUENCE [LARGE SCALE GENOMIC DNA]</scope>
    <source>
        <strain evidence="12 13">CBS 109695</strain>
    </source>
</reference>
<keyword evidence="6" id="KW-0325">Glycoprotein</keyword>
<dbReference type="CDD" id="cd13886">
    <property type="entry name" value="CuRO_2_MCO_like_1"/>
    <property type="match status" value="1"/>
</dbReference>
<evidence type="ECO:0000256" key="2">
    <source>
        <dbReference type="ARBA" id="ARBA00022723"/>
    </source>
</evidence>
<dbReference type="InterPro" id="IPR011706">
    <property type="entry name" value="Cu-oxidase_C"/>
</dbReference>
<feature type="transmembrane region" description="Helical" evidence="8">
    <location>
        <begin position="21"/>
        <end position="47"/>
    </location>
</feature>
<dbReference type="AlphaFoldDB" id="A0A166NHR4"/>
<dbReference type="PROSITE" id="PS00079">
    <property type="entry name" value="MULTICOPPER_OXIDASE1"/>
    <property type="match status" value="1"/>
</dbReference>
<dbReference type="SUPFAM" id="SSF49503">
    <property type="entry name" value="Cupredoxins"/>
    <property type="match status" value="3"/>
</dbReference>
<dbReference type="Proteomes" id="UP000076532">
    <property type="component" value="Unassembled WGS sequence"/>
</dbReference>
<dbReference type="PANTHER" id="PTHR11709:SF414">
    <property type="entry name" value="ADR239WP"/>
    <property type="match status" value="1"/>
</dbReference>
<sequence length="645" mass="68934">MLSKASSESEKPQRLQPRRQWTKVIAGLVGVLCILALALGLGLGLGLKHKHASSSSSSNSSSGSIKTIAQDQLVDPSQFVLASAFNVSAEPQARVYNWTISQIHANPTGTWKNMLVVNEISPGPTIEANLGDNIIVQVTNNLPNSTSIHWHGQNQNGTNFMDGTYGITECGIAPGSTFTYNWTVQNVGTYWWHAHYSTQYSDGLVGALILHSPNDTLAFSSASTTSTTTSSSSSSSSSSLATRSTSAYAAGTSNSSTAVTYDADLIFVVGDVYSQLSSIVLQTYVSPNGPDGTLGDEPVPDGGTINGIGQSNCAFAPEGTACDGGVNYNFTVEANKRYRMRVINAGSFADILFSVDGHALTVVEADATAIEPIVVQSVQVSIAQRYSVIIETNQTAGAFYVHADLVTDMFTYTNPATVATQTAIMRYTGISNSTMPNSTAPTLDGVAQLLDSTALVPFVPITPPNATKTEFVYMTLQLTSSNTWGGFWNDTAWAPETGGNATVFQTANAALAGSSFADTDGSQFVITNNDIEVFDLIINNQDDGDHPIHLHGHTPYLVAAGDGNLFPGERNITAVNPMRRDVFVIPAYTYQVIRFVTDNPGLWAIHCHITWHMEAGLLMQISSLPSRVAQFDFPQDMKDQCNAAR</sequence>
<keyword evidence="3" id="KW-0560">Oxidoreductase</keyword>
<dbReference type="InterPro" id="IPR002355">
    <property type="entry name" value="Cu_oxidase_Cu_BS"/>
</dbReference>
<evidence type="ECO:0000259" key="9">
    <source>
        <dbReference type="Pfam" id="PF00394"/>
    </source>
</evidence>
<evidence type="ECO:0000256" key="8">
    <source>
        <dbReference type="SAM" id="Phobius"/>
    </source>
</evidence>
<evidence type="ECO:0000256" key="5">
    <source>
        <dbReference type="ARBA" id="ARBA00023157"/>
    </source>
</evidence>
<comment type="similarity">
    <text evidence="1">Belongs to the multicopper oxidase family.</text>
</comment>
<evidence type="ECO:0000259" key="10">
    <source>
        <dbReference type="Pfam" id="PF07731"/>
    </source>
</evidence>
<keyword evidence="8" id="KW-0472">Membrane</keyword>
<feature type="domain" description="Plastocyanin-like" evidence="9">
    <location>
        <begin position="266"/>
        <end position="429"/>
    </location>
</feature>
<dbReference type="InterPro" id="IPR011707">
    <property type="entry name" value="Cu-oxidase-like_N"/>
</dbReference>
<dbReference type="GO" id="GO:0005507">
    <property type="term" value="F:copper ion binding"/>
    <property type="evidence" value="ECO:0007669"/>
    <property type="project" value="InterPro"/>
</dbReference>
<evidence type="ECO:0000256" key="1">
    <source>
        <dbReference type="ARBA" id="ARBA00010609"/>
    </source>
</evidence>
<evidence type="ECO:0000256" key="4">
    <source>
        <dbReference type="ARBA" id="ARBA00023008"/>
    </source>
</evidence>
<keyword evidence="13" id="KW-1185">Reference proteome</keyword>
<dbReference type="PROSITE" id="PS00080">
    <property type="entry name" value="MULTICOPPER_OXIDASE2"/>
    <property type="match status" value="1"/>
</dbReference>
<dbReference type="CDD" id="cd13910">
    <property type="entry name" value="CuRO_3_MCO_like_4"/>
    <property type="match status" value="1"/>
</dbReference>
<keyword evidence="5" id="KW-1015">Disulfide bond</keyword>
<dbReference type="OrthoDB" id="2121828at2759"/>
<evidence type="ECO:0000256" key="6">
    <source>
        <dbReference type="ARBA" id="ARBA00023180"/>
    </source>
</evidence>
<keyword evidence="8" id="KW-1133">Transmembrane helix</keyword>
<organism evidence="12 13">
    <name type="scientific">Athelia psychrophila</name>
    <dbReference type="NCBI Taxonomy" id="1759441"/>
    <lineage>
        <taxon>Eukaryota</taxon>
        <taxon>Fungi</taxon>
        <taxon>Dikarya</taxon>
        <taxon>Basidiomycota</taxon>
        <taxon>Agaricomycotina</taxon>
        <taxon>Agaricomycetes</taxon>
        <taxon>Agaricomycetidae</taxon>
        <taxon>Atheliales</taxon>
        <taxon>Atheliaceae</taxon>
        <taxon>Athelia</taxon>
    </lineage>
</organism>
<feature type="region of interest" description="Disordered" evidence="7">
    <location>
        <begin position="220"/>
        <end position="239"/>
    </location>
</feature>
<feature type="domain" description="Plastocyanin-like" evidence="10">
    <location>
        <begin position="519"/>
        <end position="623"/>
    </location>
</feature>
<dbReference type="InterPro" id="IPR033138">
    <property type="entry name" value="Cu_oxidase_CS"/>
</dbReference>
<dbReference type="FunFam" id="2.60.40.420:FF:000045">
    <property type="entry name" value="Laccase 2"/>
    <property type="match status" value="1"/>
</dbReference>
<dbReference type="Gene3D" id="2.60.40.420">
    <property type="entry name" value="Cupredoxins - blue copper proteins"/>
    <property type="match status" value="3"/>
</dbReference>
<dbReference type="PANTHER" id="PTHR11709">
    <property type="entry name" value="MULTI-COPPER OXIDASE"/>
    <property type="match status" value="1"/>
</dbReference>
<dbReference type="Pfam" id="PF07732">
    <property type="entry name" value="Cu-oxidase_3"/>
    <property type="match status" value="1"/>
</dbReference>
<dbReference type="InterPro" id="IPR008972">
    <property type="entry name" value="Cupredoxin"/>
</dbReference>